<reference evidence="1 2" key="1">
    <citation type="submission" date="2017-11" db="EMBL/GenBank/DDBJ databases">
        <title>Comparative genomic analysis of Holospora spp., intranuclear symbionts of paramecia.</title>
        <authorList>
            <person name="Garushyants S.K."/>
            <person name="Beliavskaya A."/>
            <person name="Malko D.B."/>
            <person name="Logacheva M.D."/>
            <person name="Rautian M.S."/>
            <person name="Gelfand M.S."/>
        </authorList>
    </citation>
    <scope>NUCLEOTIDE SEQUENCE [LARGE SCALE GENOMIC DNA]</scope>
    <source>
        <strain evidence="2">02AZ16</strain>
    </source>
</reference>
<proteinExistence type="predicted"/>
<evidence type="ECO:0000313" key="2">
    <source>
        <dbReference type="Proteomes" id="UP000239425"/>
    </source>
</evidence>
<keyword evidence="2" id="KW-1185">Reference proteome</keyword>
<comment type="caution">
    <text evidence="1">The sequence shown here is derived from an EMBL/GenBank/DDBJ whole genome shotgun (WGS) entry which is preliminary data.</text>
</comment>
<dbReference type="OrthoDB" id="8504297at2"/>
<protein>
    <submittedName>
        <fullName evidence="1">Uncharacterized protein</fullName>
    </submittedName>
</protein>
<dbReference type="AlphaFoldDB" id="A0A2S5RDB0"/>
<dbReference type="RefSeq" id="WP_129591832.1">
    <property type="nucleotide sequence ID" value="NZ_PHHC01000070.1"/>
</dbReference>
<organism evidence="1 2">
    <name type="scientific">Holospora curviuscula</name>
    <dbReference type="NCBI Taxonomy" id="1082868"/>
    <lineage>
        <taxon>Bacteria</taxon>
        <taxon>Pseudomonadati</taxon>
        <taxon>Pseudomonadota</taxon>
        <taxon>Alphaproteobacteria</taxon>
        <taxon>Holosporales</taxon>
        <taxon>Holosporaceae</taxon>
        <taxon>Holospora</taxon>
    </lineage>
</organism>
<name>A0A2S5RDB0_9PROT</name>
<evidence type="ECO:0000313" key="1">
    <source>
        <dbReference type="EMBL" id="PPE05300.1"/>
    </source>
</evidence>
<gene>
    <name evidence="1" type="ORF">HCUR_00344</name>
</gene>
<accession>A0A2S5RDB0</accession>
<dbReference type="EMBL" id="PHHC01000070">
    <property type="protein sequence ID" value="PPE05300.1"/>
    <property type="molecule type" value="Genomic_DNA"/>
</dbReference>
<sequence length="244" mass="28537">MTREQIYTEIRERSPLGVGSDPGLLEALEAFEDEELLEDLEELYQEWGRGIQLNRARKKEEFERIQKCESLFDFITQAIFHHGDPAVIPQLLKYVPSDDTDQDLVFMEDYSSEHICNGITDADYFGEEYIPVLLGCIHELVPRAMRAADTFLYRMILQNLIKFKNIDFLVNCLHLAKRETLLKILDYSIRDALEEIKEKNNDERIENVIKRLKEPIDSIVFDDEGVIQVTFLRQEFLKLHGHDG</sequence>
<dbReference type="Proteomes" id="UP000239425">
    <property type="component" value="Unassembled WGS sequence"/>
</dbReference>